<dbReference type="Proteomes" id="UP000001847">
    <property type="component" value="Chromosome I"/>
</dbReference>
<feature type="domain" description="PA" evidence="3">
    <location>
        <begin position="160"/>
        <end position="247"/>
    </location>
</feature>
<dbReference type="AlphaFoldDB" id="B0SK88"/>
<dbReference type="Pfam" id="PF05345">
    <property type="entry name" value="He_PIG"/>
    <property type="match status" value="1"/>
</dbReference>
<keyword evidence="1" id="KW-0732">Signal</keyword>
<protein>
    <recommendedName>
        <fullName evidence="3">PA domain-containing protein</fullName>
    </recommendedName>
</protein>
<dbReference type="BioCyc" id="LBIF456481:LEPBI_RS00880-MONOMER"/>
<dbReference type="Gene3D" id="3.50.30.30">
    <property type="match status" value="1"/>
</dbReference>
<dbReference type="STRING" id="456481.LEPBI_I0179"/>
<gene>
    <name evidence="4" type="ordered locus">LEPBI_I0179</name>
</gene>
<dbReference type="OrthoDB" id="345880at2"/>
<keyword evidence="5" id="KW-1185">Reference proteome</keyword>
<accession>B0SK88</accession>
<dbReference type="KEGG" id="lbi:LEPBI_I0179"/>
<dbReference type="PANTHER" id="PTHR22702">
    <property type="entry name" value="PROTEASE-ASSOCIATED DOMAIN-CONTAINING PROTEIN"/>
    <property type="match status" value="1"/>
</dbReference>
<dbReference type="CDD" id="cd00538">
    <property type="entry name" value="PA"/>
    <property type="match status" value="1"/>
</dbReference>
<organism evidence="4 5">
    <name type="scientific">Leptospira biflexa serovar Patoc (strain Patoc 1 / ATCC 23582 / Paris)</name>
    <dbReference type="NCBI Taxonomy" id="456481"/>
    <lineage>
        <taxon>Bacteria</taxon>
        <taxon>Pseudomonadati</taxon>
        <taxon>Spirochaetota</taxon>
        <taxon>Spirochaetia</taxon>
        <taxon>Leptospirales</taxon>
        <taxon>Leptospiraceae</taxon>
        <taxon>Leptospira</taxon>
    </lineage>
</organism>
<dbReference type="HOGENOM" id="CLU_1060887_0_0_12"/>
<evidence type="ECO:0000256" key="2">
    <source>
        <dbReference type="ARBA" id="ARBA00023180"/>
    </source>
</evidence>
<proteinExistence type="predicted"/>
<sequence>MKTFILIIISSHLFFVNCETANKENIGIVLALLNATSPSNTGTETGSGNNSVTVDFAYSMSDTGAGIPISITPTSLQPATGLNFSVSPSLPAGLSLNSVTGAISGTPTLYAAKIDYDITGQINQSSKTLKINFGVSQLTNDRLSETIPSRPIGLNLTYNVTGQLIQANPIDACAAIQNNVTGKVVLVRRGTCGFQDKVLNAQTAGAIAVIHYDNNVSNNVPIVNPYPDPNLISIPTTIISGNAGTDLVDSLATFNTNATLRR</sequence>
<evidence type="ECO:0000313" key="4">
    <source>
        <dbReference type="EMBL" id="ABZ96324.1"/>
    </source>
</evidence>
<dbReference type="SUPFAM" id="SSF52025">
    <property type="entry name" value="PA domain"/>
    <property type="match status" value="1"/>
</dbReference>
<dbReference type="PANTHER" id="PTHR22702:SF1">
    <property type="entry name" value="PROTEASE-ASSOCIATED DOMAIN-CONTAINING PROTEIN 1"/>
    <property type="match status" value="1"/>
</dbReference>
<dbReference type="InterPro" id="IPR046450">
    <property type="entry name" value="PA_dom_sf"/>
</dbReference>
<dbReference type="RefSeq" id="WP_012387213.1">
    <property type="nucleotide sequence ID" value="NC_010602.1"/>
</dbReference>
<dbReference type="Pfam" id="PF02225">
    <property type="entry name" value="PA"/>
    <property type="match status" value="1"/>
</dbReference>
<evidence type="ECO:0000313" key="5">
    <source>
        <dbReference type="Proteomes" id="UP000001847"/>
    </source>
</evidence>
<dbReference type="InterPro" id="IPR013783">
    <property type="entry name" value="Ig-like_fold"/>
</dbReference>
<dbReference type="Gene3D" id="2.60.40.10">
    <property type="entry name" value="Immunoglobulins"/>
    <property type="match status" value="1"/>
</dbReference>
<dbReference type="InterPro" id="IPR003137">
    <property type="entry name" value="PA_domain"/>
</dbReference>
<dbReference type="EMBL" id="CP000786">
    <property type="protein sequence ID" value="ABZ96324.1"/>
    <property type="molecule type" value="Genomic_DNA"/>
</dbReference>
<reference evidence="4 5" key="1">
    <citation type="journal article" date="2008" name="PLoS ONE">
        <title>Genome sequence of the saprophyte Leptospira biflexa provides insights into the evolution of Leptospira and the pathogenesis of leptospirosis.</title>
        <authorList>
            <person name="Picardeau M."/>
            <person name="Bulach D.M."/>
            <person name="Bouchier C."/>
            <person name="Zuerner R.L."/>
            <person name="Zidane N."/>
            <person name="Wilson P.J."/>
            <person name="Creno S."/>
            <person name="Kuczek E.S."/>
            <person name="Bommezzadri S."/>
            <person name="Davis J.C."/>
            <person name="McGrath A."/>
            <person name="Johnson M.J."/>
            <person name="Boursaux-Eude C."/>
            <person name="Seemann T."/>
            <person name="Rouy Z."/>
            <person name="Coppel R.L."/>
            <person name="Rood J.I."/>
            <person name="Lajus A."/>
            <person name="Davies J.K."/>
            <person name="Medigue C."/>
            <person name="Adler B."/>
        </authorList>
    </citation>
    <scope>NUCLEOTIDE SEQUENCE [LARGE SCALE GENOMIC DNA]</scope>
    <source>
        <strain evidence="5">Patoc 1 / ATCC 23582 / Paris</strain>
    </source>
</reference>
<evidence type="ECO:0000259" key="3">
    <source>
        <dbReference type="Pfam" id="PF02225"/>
    </source>
</evidence>
<keyword evidence="2" id="KW-0325">Glycoprotein</keyword>
<evidence type="ECO:0000256" key="1">
    <source>
        <dbReference type="ARBA" id="ARBA00022729"/>
    </source>
</evidence>
<name>B0SK88_LEPBP</name>